<reference evidence="1 2" key="1">
    <citation type="submission" date="2021-04" db="EMBL/GenBank/DDBJ databases">
        <authorList>
            <person name="Rakotoarivonina H."/>
        </authorList>
    </citation>
    <scope>NUCLEOTIDE SEQUENCE [LARGE SCALE GENOMIC DNA]</scope>
    <source>
        <strain evidence="1 2">XE</strain>
    </source>
</reference>
<evidence type="ECO:0000313" key="1">
    <source>
        <dbReference type="EMBL" id="CAG5091317.1"/>
    </source>
</evidence>
<dbReference type="EMBL" id="CAJRAY010000080">
    <property type="protein sequence ID" value="CAG5091317.1"/>
    <property type="molecule type" value="Genomic_DNA"/>
</dbReference>
<keyword evidence="2" id="KW-1185">Reference proteome</keyword>
<protein>
    <submittedName>
        <fullName evidence="1">Uncharacterized protein</fullName>
    </submittedName>
</protein>
<evidence type="ECO:0000313" key="2">
    <source>
        <dbReference type="Proteomes" id="UP000681526"/>
    </source>
</evidence>
<dbReference type="Proteomes" id="UP000681526">
    <property type="component" value="Unassembled WGS sequence"/>
</dbReference>
<sequence>MGYLIRMRTLCVLLVAALAAFAPIGGFGNDGIVHANLSPNGWIQLESSELYGDEIRIDWTILYPDSFHQSINLYRLPDESEITIENGEQDLISGNLNKSLEPGAYRLVITLMVGVDVLDTYIHEFVMPDPVTRLVHVFGSDGPIDDLVFRQTFPWSEEPLTAAEIPNPGKGYVTYAVEILPSGCFTMESNTYHFSIGGEVCADSAEAFIVQASDDTDNLVQLDAFYAYEDEEKGVLAGYLLLRMEIWGELKMDLYDREGTPHACEMYGEALYEFECELPDDPAYLQVDKFIQGVPAPTNVVIPMDDINLPENITVVDRDPRVNRIDPLIEFEDVPNDTEFAFYKIMPTQDSYWSSGIRYIPVGEGPYSFALENIEADHYDYRYVAIQLVDTAGNLYAKTAEFPIIDKMTEQDARIQYEDNGMEALHESYLPDNPSFRDIDWTEGGRAGTVTWTLPDTGEYALTAYDLYYSDSNQDPIRGEARVYVNHRLADTFEYMLEDVPEGAAYLEVVPLLREENQWTYQDYYGDSFFIPLNDRVTPLLDELAVDGNPVYPKPRQDGSSYYEYTAAWNADVAVVTASSMNGVVYVGDEGPAASVTATVYLNEPVKAVSIRVGTPEGDWSSEYDLVIAKEPAPDAPKLASLIVDGREIEPAGSLYSISVDHDASAVAVTASAGADVEIELAGIRQFGSVEAFIPITDDEMSLPIRLYDPATGREAEYVLSIVREVPDNLVLGVLAGWFDAGDDGYVYSGVPRGMTAGRLKERFVTVSGTVMMVRDREGVAVSDDHIVQPGYTIELIRGPKTQTIRLEMLSERLKSILGLPTDSPLAFVHIAAYVIHHRNDVTGDGVFDQHDVRLLLSEVD</sequence>
<organism evidence="1 2">
    <name type="scientific">Thermobacillus xylanilyticus</name>
    <dbReference type="NCBI Taxonomy" id="76633"/>
    <lineage>
        <taxon>Bacteria</taxon>
        <taxon>Bacillati</taxon>
        <taxon>Bacillota</taxon>
        <taxon>Bacilli</taxon>
        <taxon>Bacillales</taxon>
        <taxon>Paenibacillaceae</taxon>
        <taxon>Thermobacillus</taxon>
    </lineage>
</organism>
<comment type="caution">
    <text evidence="1">The sequence shown here is derived from an EMBL/GenBank/DDBJ whole genome shotgun (WGS) entry which is preliminary data.</text>
</comment>
<name>A0ABN7S805_THEXY</name>
<dbReference type="RefSeq" id="WP_213485538.1">
    <property type="nucleotide sequence ID" value="NZ_CAJRAY010000080.1"/>
</dbReference>
<accession>A0ABN7S805</accession>
<proteinExistence type="predicted"/>
<gene>
    <name evidence="1" type="primary">txxe 3131</name>
    <name evidence="1" type="ORF">TXXE_15510</name>
</gene>